<accession>A0AAN8IGU4</accession>
<dbReference type="Gene3D" id="1.10.630.10">
    <property type="entry name" value="Cytochrome P450"/>
    <property type="match status" value="1"/>
</dbReference>
<feature type="chain" id="PRO_5042816230" description="Cytochrome P450" evidence="5">
    <location>
        <begin position="25"/>
        <end position="254"/>
    </location>
</feature>
<evidence type="ECO:0008006" key="8">
    <source>
        <dbReference type="Google" id="ProtNLM"/>
    </source>
</evidence>
<dbReference type="GO" id="GO:0006805">
    <property type="term" value="P:xenobiotic metabolic process"/>
    <property type="evidence" value="ECO:0007669"/>
    <property type="project" value="TreeGrafter"/>
</dbReference>
<proteinExistence type="inferred from homology"/>
<dbReference type="PANTHER" id="PTHR24300:SF375">
    <property type="entry name" value="CYTOCHROME P450 FAMILY"/>
    <property type="match status" value="1"/>
</dbReference>
<evidence type="ECO:0000256" key="4">
    <source>
        <dbReference type="ARBA" id="ARBA00023033"/>
    </source>
</evidence>
<reference evidence="6 7" key="1">
    <citation type="submission" date="2019-10" db="EMBL/GenBank/DDBJ databases">
        <title>Assembly and Annotation for the nematode Trichostrongylus colubriformis.</title>
        <authorList>
            <person name="Martin J."/>
        </authorList>
    </citation>
    <scope>NUCLEOTIDE SEQUENCE [LARGE SCALE GENOMIC DNA]</scope>
    <source>
        <strain evidence="6">G859</strain>
        <tissue evidence="6">Whole worm</tissue>
    </source>
</reference>
<name>A0AAN8IGU4_TRICO</name>
<evidence type="ECO:0000256" key="1">
    <source>
        <dbReference type="ARBA" id="ARBA00010617"/>
    </source>
</evidence>
<dbReference type="PRINTS" id="PR00463">
    <property type="entry name" value="EP450I"/>
</dbReference>
<evidence type="ECO:0000256" key="3">
    <source>
        <dbReference type="ARBA" id="ARBA00023004"/>
    </source>
</evidence>
<dbReference type="GO" id="GO:0006082">
    <property type="term" value="P:organic acid metabolic process"/>
    <property type="evidence" value="ECO:0007669"/>
    <property type="project" value="TreeGrafter"/>
</dbReference>
<gene>
    <name evidence="6" type="ORF">GCK32_013306</name>
</gene>
<dbReference type="EMBL" id="WIXE01014481">
    <property type="protein sequence ID" value="KAK5974249.1"/>
    <property type="molecule type" value="Genomic_DNA"/>
</dbReference>
<dbReference type="GO" id="GO:0016712">
    <property type="term" value="F:oxidoreductase activity, acting on paired donors, with incorporation or reduction of molecular oxygen, reduced flavin or flavoprotein as one donor, and incorporation of one atom of oxygen"/>
    <property type="evidence" value="ECO:0007669"/>
    <property type="project" value="TreeGrafter"/>
</dbReference>
<dbReference type="InterPro" id="IPR001128">
    <property type="entry name" value="Cyt_P450"/>
</dbReference>
<dbReference type="Proteomes" id="UP001331761">
    <property type="component" value="Unassembled WGS sequence"/>
</dbReference>
<keyword evidence="4" id="KW-0560">Oxidoreductase</keyword>
<dbReference type="InterPro" id="IPR050182">
    <property type="entry name" value="Cytochrome_P450_fam2"/>
</dbReference>
<dbReference type="Pfam" id="PF00067">
    <property type="entry name" value="p450"/>
    <property type="match status" value="1"/>
</dbReference>
<sequence>MWLIAAVLFLLTICAIEWMRKVRQYPPGPFPLPVIGNLHHIMMGKLKHRGIVDLMRIWQKEYGNVITFWLGPIPTVHILDFETAKEEMLANGAAYADRYTPYMIDVRREGRGTLFSSGDFWANHRHFAFRTLRKFAYESSIMEERIMAEVQPVLCNLEKVLVNGKAKIKANEFFDIIVGSVINRIIFSESFTEENMDEFLAVKRGFDDLITNANAFDMSLEKWTLNMPLLRRRWKTLIDPQDVLLQFLQKRITR</sequence>
<evidence type="ECO:0000256" key="2">
    <source>
        <dbReference type="ARBA" id="ARBA00022723"/>
    </source>
</evidence>
<dbReference type="GO" id="GO:0020037">
    <property type="term" value="F:heme binding"/>
    <property type="evidence" value="ECO:0007669"/>
    <property type="project" value="InterPro"/>
</dbReference>
<evidence type="ECO:0000313" key="7">
    <source>
        <dbReference type="Proteomes" id="UP001331761"/>
    </source>
</evidence>
<dbReference type="AlphaFoldDB" id="A0AAN8IGU4"/>
<dbReference type="GO" id="GO:0005506">
    <property type="term" value="F:iron ion binding"/>
    <property type="evidence" value="ECO:0007669"/>
    <property type="project" value="InterPro"/>
</dbReference>
<dbReference type="InterPro" id="IPR036396">
    <property type="entry name" value="Cyt_P450_sf"/>
</dbReference>
<keyword evidence="4" id="KW-0503">Monooxygenase</keyword>
<comment type="similarity">
    <text evidence="1">Belongs to the cytochrome P450 family.</text>
</comment>
<protein>
    <recommendedName>
        <fullName evidence="8">Cytochrome P450</fullName>
    </recommendedName>
</protein>
<keyword evidence="3" id="KW-0408">Iron</keyword>
<keyword evidence="7" id="KW-1185">Reference proteome</keyword>
<feature type="signal peptide" evidence="5">
    <location>
        <begin position="1"/>
        <end position="24"/>
    </location>
</feature>
<evidence type="ECO:0000313" key="6">
    <source>
        <dbReference type="EMBL" id="KAK5974249.1"/>
    </source>
</evidence>
<organism evidence="6 7">
    <name type="scientific">Trichostrongylus colubriformis</name>
    <name type="common">Black scour worm</name>
    <dbReference type="NCBI Taxonomy" id="6319"/>
    <lineage>
        <taxon>Eukaryota</taxon>
        <taxon>Metazoa</taxon>
        <taxon>Ecdysozoa</taxon>
        <taxon>Nematoda</taxon>
        <taxon>Chromadorea</taxon>
        <taxon>Rhabditida</taxon>
        <taxon>Rhabditina</taxon>
        <taxon>Rhabditomorpha</taxon>
        <taxon>Strongyloidea</taxon>
        <taxon>Trichostrongylidae</taxon>
        <taxon>Trichostrongylus</taxon>
    </lineage>
</organism>
<feature type="non-terminal residue" evidence="6">
    <location>
        <position position="254"/>
    </location>
</feature>
<dbReference type="SUPFAM" id="SSF48264">
    <property type="entry name" value="Cytochrome P450"/>
    <property type="match status" value="1"/>
</dbReference>
<dbReference type="InterPro" id="IPR002401">
    <property type="entry name" value="Cyt_P450_E_grp-I"/>
</dbReference>
<evidence type="ECO:0000256" key="5">
    <source>
        <dbReference type="SAM" id="SignalP"/>
    </source>
</evidence>
<keyword evidence="2" id="KW-0479">Metal-binding</keyword>
<dbReference type="PANTHER" id="PTHR24300">
    <property type="entry name" value="CYTOCHROME P450 508A4-RELATED"/>
    <property type="match status" value="1"/>
</dbReference>
<dbReference type="GO" id="GO:0005737">
    <property type="term" value="C:cytoplasm"/>
    <property type="evidence" value="ECO:0007669"/>
    <property type="project" value="TreeGrafter"/>
</dbReference>
<keyword evidence="5" id="KW-0732">Signal</keyword>
<comment type="caution">
    <text evidence="6">The sequence shown here is derived from an EMBL/GenBank/DDBJ whole genome shotgun (WGS) entry which is preliminary data.</text>
</comment>